<dbReference type="AlphaFoldDB" id="A0A375F6H0"/>
<name>A0A375F6H0_9BURK</name>
<geneLocation type="plasmid" evidence="3">
    <name>cbm2586_p</name>
</geneLocation>
<accession>A0A375F6H0</accession>
<dbReference type="EMBL" id="OFSN01000062">
    <property type="protein sequence ID" value="SOY78149.1"/>
    <property type="molecule type" value="Genomic_DNA"/>
</dbReference>
<dbReference type="EMBL" id="OFSP01000072">
    <property type="protein sequence ID" value="SOY77102.1"/>
    <property type="molecule type" value="Genomic_DNA"/>
</dbReference>
<comment type="caution">
    <text evidence="1">The sequence shown here is derived from an EMBL/GenBank/DDBJ whole genome shotgun (WGS) entry which is preliminary data.</text>
</comment>
<evidence type="ECO:0000313" key="3">
    <source>
        <dbReference type="Proteomes" id="UP000257016"/>
    </source>
</evidence>
<sequence>MGRYPKPEPERFRSTGYVKSLAAAMPSLIWLARSESVPPFITRLLPTLEQMTVLRRRSHSVARWQTSEKGRKEPTG</sequence>
<proteinExistence type="predicted"/>
<evidence type="ECO:0000313" key="1">
    <source>
        <dbReference type="EMBL" id="SOY77102.1"/>
    </source>
</evidence>
<protein>
    <submittedName>
        <fullName evidence="1">Uncharacterized protein</fullName>
    </submittedName>
</protein>
<gene>
    <name evidence="2" type="ORF">CBM2586_P50015</name>
    <name evidence="1" type="ORF">CBM2589_P40013</name>
</gene>
<dbReference type="Proteomes" id="UP000257016">
    <property type="component" value="Unassembled WGS sequence"/>
</dbReference>
<organism evidence="1">
    <name type="scientific">Cupriavidus taiwanensis</name>
    <dbReference type="NCBI Taxonomy" id="164546"/>
    <lineage>
        <taxon>Bacteria</taxon>
        <taxon>Pseudomonadati</taxon>
        <taxon>Pseudomonadota</taxon>
        <taxon>Betaproteobacteria</taxon>
        <taxon>Burkholderiales</taxon>
        <taxon>Burkholderiaceae</taxon>
        <taxon>Cupriavidus</taxon>
    </lineage>
</organism>
<reference evidence="1 3" key="1">
    <citation type="submission" date="2018-01" db="EMBL/GenBank/DDBJ databases">
        <authorList>
            <person name="Clerissi C."/>
        </authorList>
    </citation>
    <scope>NUCLEOTIDE SEQUENCE</scope>
    <source>
        <strain evidence="2">Cupriavidus taiwanensis LMG 19430</strain>
        <strain evidence="1">Cupriavidus taiwanensis STM 3521</strain>
        <plasmid evidence="3">cbm2586_p</plasmid>
    </source>
</reference>
<dbReference type="Proteomes" id="UP000256297">
    <property type="component" value="Plasmid CBM2589_p"/>
</dbReference>
<evidence type="ECO:0000313" key="2">
    <source>
        <dbReference type="EMBL" id="SOY78149.1"/>
    </source>
</evidence>